<dbReference type="InterPro" id="IPR011006">
    <property type="entry name" value="CheY-like_superfamily"/>
</dbReference>
<gene>
    <name evidence="4" type="ORF">GCM10023156_61990</name>
</gene>
<sequence length="104" mass="11296">MLSGDSREVLTASPVEEGLRMAAERKPDLVLLDVRVPKKDGISALPKFIEATRCFVIIMSTFGDLETAVSAVKHGASEYIIEPFTLHNAQVVCSNALRANGQPR</sequence>
<dbReference type="PANTHER" id="PTHR48111">
    <property type="entry name" value="REGULATOR OF RPOS"/>
    <property type="match status" value="1"/>
</dbReference>
<organism evidence="4 5">
    <name type="scientific">Novipirellula rosea</name>
    <dbReference type="NCBI Taxonomy" id="1031540"/>
    <lineage>
        <taxon>Bacteria</taxon>
        <taxon>Pseudomonadati</taxon>
        <taxon>Planctomycetota</taxon>
        <taxon>Planctomycetia</taxon>
        <taxon>Pirellulales</taxon>
        <taxon>Pirellulaceae</taxon>
        <taxon>Novipirellula</taxon>
    </lineage>
</organism>
<keyword evidence="1" id="KW-0238">DNA-binding</keyword>
<dbReference type="InterPro" id="IPR039420">
    <property type="entry name" value="WalR-like"/>
</dbReference>
<feature type="modified residue" description="4-aspartylphosphate" evidence="2">
    <location>
        <position position="33"/>
    </location>
</feature>
<name>A0ABP8NRI5_9BACT</name>
<proteinExistence type="predicted"/>
<evidence type="ECO:0000256" key="2">
    <source>
        <dbReference type="PROSITE-ProRule" id="PRU00169"/>
    </source>
</evidence>
<dbReference type="PANTHER" id="PTHR48111:SF50">
    <property type="entry name" value="KDP OPERON TRANSCRIPTIONAL REGULATORY PROTEIN KDPE"/>
    <property type="match status" value="1"/>
</dbReference>
<dbReference type="PROSITE" id="PS50110">
    <property type="entry name" value="RESPONSE_REGULATORY"/>
    <property type="match status" value="1"/>
</dbReference>
<comment type="caution">
    <text evidence="4">The sequence shown here is derived from an EMBL/GenBank/DDBJ whole genome shotgun (WGS) entry which is preliminary data.</text>
</comment>
<protein>
    <recommendedName>
        <fullName evidence="3">Response regulatory domain-containing protein</fullName>
    </recommendedName>
</protein>
<keyword evidence="2" id="KW-0597">Phosphoprotein</keyword>
<dbReference type="SMART" id="SM00448">
    <property type="entry name" value="REC"/>
    <property type="match status" value="1"/>
</dbReference>
<dbReference type="Gene3D" id="3.40.50.2300">
    <property type="match status" value="1"/>
</dbReference>
<dbReference type="Pfam" id="PF00072">
    <property type="entry name" value="Response_reg"/>
    <property type="match status" value="1"/>
</dbReference>
<evidence type="ECO:0000313" key="5">
    <source>
        <dbReference type="Proteomes" id="UP001500840"/>
    </source>
</evidence>
<accession>A0ABP8NRI5</accession>
<evidence type="ECO:0000256" key="1">
    <source>
        <dbReference type="ARBA" id="ARBA00023125"/>
    </source>
</evidence>
<dbReference type="Proteomes" id="UP001500840">
    <property type="component" value="Unassembled WGS sequence"/>
</dbReference>
<dbReference type="SUPFAM" id="SSF52172">
    <property type="entry name" value="CheY-like"/>
    <property type="match status" value="1"/>
</dbReference>
<keyword evidence="5" id="KW-1185">Reference proteome</keyword>
<feature type="domain" description="Response regulatory" evidence="3">
    <location>
        <begin position="1"/>
        <end position="97"/>
    </location>
</feature>
<dbReference type="EMBL" id="BAABGA010000107">
    <property type="protein sequence ID" value="GAA4469644.1"/>
    <property type="molecule type" value="Genomic_DNA"/>
</dbReference>
<dbReference type="InterPro" id="IPR001789">
    <property type="entry name" value="Sig_transdc_resp-reg_receiver"/>
</dbReference>
<evidence type="ECO:0000259" key="3">
    <source>
        <dbReference type="PROSITE" id="PS50110"/>
    </source>
</evidence>
<reference evidence="5" key="1">
    <citation type="journal article" date="2019" name="Int. J. Syst. Evol. Microbiol.">
        <title>The Global Catalogue of Microorganisms (GCM) 10K type strain sequencing project: providing services to taxonomists for standard genome sequencing and annotation.</title>
        <authorList>
            <consortium name="The Broad Institute Genomics Platform"/>
            <consortium name="The Broad Institute Genome Sequencing Center for Infectious Disease"/>
            <person name="Wu L."/>
            <person name="Ma J."/>
        </authorList>
    </citation>
    <scope>NUCLEOTIDE SEQUENCE [LARGE SCALE GENOMIC DNA]</scope>
    <source>
        <strain evidence="5">JCM 17759</strain>
    </source>
</reference>
<evidence type="ECO:0000313" key="4">
    <source>
        <dbReference type="EMBL" id="GAA4469644.1"/>
    </source>
</evidence>